<dbReference type="EC" id="2.7.7.49" evidence="1"/>
<dbReference type="GO" id="GO:0015074">
    <property type="term" value="P:DNA integration"/>
    <property type="evidence" value="ECO:0007669"/>
    <property type="project" value="UniProtKB-KW"/>
</dbReference>
<dbReference type="PROSITE" id="PS00141">
    <property type="entry name" value="ASP_PROTEASE"/>
    <property type="match status" value="1"/>
</dbReference>
<dbReference type="SUPFAM" id="SSF53098">
    <property type="entry name" value="Ribonuclease H-like"/>
    <property type="match status" value="1"/>
</dbReference>
<keyword evidence="8" id="KW-0694">RNA-binding</keyword>
<evidence type="ECO:0000256" key="3">
    <source>
        <dbReference type="ARBA" id="ARBA00022695"/>
    </source>
</evidence>
<dbReference type="AlphaFoldDB" id="A0A1B6M3Q2"/>
<keyword evidence="5" id="KW-0255">Endonuclease</keyword>
<dbReference type="Gene3D" id="2.40.70.10">
    <property type="entry name" value="Acid Proteases"/>
    <property type="match status" value="1"/>
</dbReference>
<dbReference type="PROSITE" id="PS50994">
    <property type="entry name" value="INTEGRASE"/>
    <property type="match status" value="1"/>
</dbReference>
<dbReference type="GO" id="GO:0006508">
    <property type="term" value="P:proteolysis"/>
    <property type="evidence" value="ECO:0007669"/>
    <property type="project" value="InterPro"/>
</dbReference>
<evidence type="ECO:0000256" key="2">
    <source>
        <dbReference type="ARBA" id="ARBA00022679"/>
    </source>
</evidence>
<dbReference type="InterPro" id="IPR000477">
    <property type="entry name" value="RT_dom"/>
</dbReference>
<dbReference type="PANTHER" id="PTHR37984">
    <property type="entry name" value="PROTEIN CBG26694"/>
    <property type="match status" value="1"/>
</dbReference>
<reference evidence="14" key="1">
    <citation type="submission" date="2015-11" db="EMBL/GenBank/DDBJ databases">
        <title>De novo transcriptome assembly of four potential Pierce s Disease insect vectors from Arizona vineyards.</title>
        <authorList>
            <person name="Tassone E.E."/>
        </authorList>
    </citation>
    <scope>NUCLEOTIDE SEQUENCE</scope>
</reference>
<dbReference type="FunFam" id="3.30.70.270:FF:000003">
    <property type="entry name" value="Transposon Ty3-G Gag-Pol polyprotein"/>
    <property type="match status" value="1"/>
</dbReference>
<dbReference type="FunFam" id="1.10.340.70:FF:000001">
    <property type="entry name" value="Retrovirus-related Pol polyprotein from transposon gypsy-like Protein"/>
    <property type="match status" value="1"/>
</dbReference>
<evidence type="ECO:0000256" key="10">
    <source>
        <dbReference type="ARBA" id="ARBA00022918"/>
    </source>
</evidence>
<dbReference type="Gene3D" id="1.10.340.70">
    <property type="match status" value="1"/>
</dbReference>
<dbReference type="FunFam" id="3.30.70.270:FF:000026">
    <property type="entry name" value="Transposon Ty3-G Gag-Pol polyprotein"/>
    <property type="match status" value="1"/>
</dbReference>
<evidence type="ECO:0000256" key="5">
    <source>
        <dbReference type="ARBA" id="ARBA00022759"/>
    </source>
</evidence>
<keyword evidence="7" id="KW-0460">Magnesium</keyword>
<evidence type="ECO:0000313" key="14">
    <source>
        <dbReference type="EMBL" id="JAT30524.1"/>
    </source>
</evidence>
<keyword evidence="10" id="KW-0695">RNA-directed DNA polymerase</keyword>
<feature type="domain" description="Reverse transcriptase" evidence="12">
    <location>
        <begin position="303"/>
        <end position="482"/>
    </location>
</feature>
<organism evidence="14">
    <name type="scientific">Graphocephala atropunctata</name>
    <dbReference type="NCBI Taxonomy" id="36148"/>
    <lineage>
        <taxon>Eukaryota</taxon>
        <taxon>Metazoa</taxon>
        <taxon>Ecdysozoa</taxon>
        <taxon>Arthropoda</taxon>
        <taxon>Hexapoda</taxon>
        <taxon>Insecta</taxon>
        <taxon>Pterygota</taxon>
        <taxon>Neoptera</taxon>
        <taxon>Paraneoptera</taxon>
        <taxon>Hemiptera</taxon>
        <taxon>Auchenorrhyncha</taxon>
        <taxon>Membracoidea</taxon>
        <taxon>Cicadellidae</taxon>
        <taxon>Cicadellinae</taxon>
        <taxon>Cicadellini</taxon>
        <taxon>Graphocephala</taxon>
    </lineage>
</organism>
<gene>
    <name evidence="14" type="ORF">g.49579</name>
</gene>
<evidence type="ECO:0000256" key="1">
    <source>
        <dbReference type="ARBA" id="ARBA00012493"/>
    </source>
</evidence>
<proteinExistence type="predicted"/>
<dbReference type="InterPro" id="IPR041577">
    <property type="entry name" value="RT_RNaseH_2"/>
</dbReference>
<dbReference type="InterPro" id="IPR050951">
    <property type="entry name" value="Retrovirus_Pol_polyprotein"/>
</dbReference>
<dbReference type="Gene3D" id="3.10.10.10">
    <property type="entry name" value="HIV Type 1 Reverse Transcriptase, subunit A, domain 1"/>
    <property type="match status" value="1"/>
</dbReference>
<dbReference type="Pfam" id="PF00078">
    <property type="entry name" value="RVT_1"/>
    <property type="match status" value="1"/>
</dbReference>
<dbReference type="SUPFAM" id="SSF50630">
    <property type="entry name" value="Acid proteases"/>
    <property type="match status" value="1"/>
</dbReference>
<keyword evidence="3" id="KW-0548">Nucleotidyltransferase</keyword>
<evidence type="ECO:0000256" key="7">
    <source>
        <dbReference type="ARBA" id="ARBA00022842"/>
    </source>
</evidence>
<dbReference type="FunFam" id="3.10.20.370:FF:000001">
    <property type="entry name" value="Retrovirus-related Pol polyprotein from transposon 17.6-like protein"/>
    <property type="match status" value="1"/>
</dbReference>
<evidence type="ECO:0000256" key="9">
    <source>
        <dbReference type="ARBA" id="ARBA00022908"/>
    </source>
</evidence>
<feature type="domain" description="Integrase catalytic" evidence="13">
    <location>
        <begin position="842"/>
        <end position="1000"/>
    </location>
</feature>
<dbReference type="Pfam" id="PF17921">
    <property type="entry name" value="Integrase_H2C2"/>
    <property type="match status" value="1"/>
</dbReference>
<keyword evidence="11" id="KW-0511">Multifunctional enzyme</keyword>
<evidence type="ECO:0000256" key="11">
    <source>
        <dbReference type="ARBA" id="ARBA00023268"/>
    </source>
</evidence>
<dbReference type="PANTHER" id="PTHR37984:SF5">
    <property type="entry name" value="PROTEIN NYNRIN-LIKE"/>
    <property type="match status" value="1"/>
</dbReference>
<dbReference type="InterPro" id="IPR036397">
    <property type="entry name" value="RNaseH_sf"/>
</dbReference>
<dbReference type="InterPro" id="IPR001969">
    <property type="entry name" value="Aspartic_peptidase_AS"/>
</dbReference>
<dbReference type="InterPro" id="IPR043502">
    <property type="entry name" value="DNA/RNA_pol_sf"/>
</dbReference>
<dbReference type="GO" id="GO:0004190">
    <property type="term" value="F:aspartic-type endopeptidase activity"/>
    <property type="evidence" value="ECO:0007669"/>
    <property type="project" value="InterPro"/>
</dbReference>
<dbReference type="InterPro" id="IPR041588">
    <property type="entry name" value="Integrase_H2C2"/>
</dbReference>
<dbReference type="Pfam" id="PF00665">
    <property type="entry name" value="rve"/>
    <property type="match status" value="1"/>
</dbReference>
<dbReference type="Pfam" id="PF17919">
    <property type="entry name" value="RT_RNaseH_2"/>
    <property type="match status" value="1"/>
</dbReference>
<keyword evidence="2" id="KW-0808">Transferase</keyword>
<dbReference type="GO" id="GO:0042575">
    <property type="term" value="C:DNA polymerase complex"/>
    <property type="evidence" value="ECO:0007669"/>
    <property type="project" value="UniProtKB-ARBA"/>
</dbReference>
<keyword evidence="4" id="KW-0540">Nuclease</keyword>
<evidence type="ECO:0000259" key="12">
    <source>
        <dbReference type="PROSITE" id="PS50878"/>
    </source>
</evidence>
<dbReference type="CDD" id="cd00303">
    <property type="entry name" value="retropepsin_like"/>
    <property type="match status" value="1"/>
</dbReference>
<keyword evidence="9" id="KW-0229">DNA integration</keyword>
<dbReference type="PROSITE" id="PS50878">
    <property type="entry name" value="RT_POL"/>
    <property type="match status" value="1"/>
</dbReference>
<dbReference type="SUPFAM" id="SSF56672">
    <property type="entry name" value="DNA/RNA polymerases"/>
    <property type="match status" value="1"/>
</dbReference>
<dbReference type="Gene3D" id="3.30.70.270">
    <property type="match status" value="2"/>
</dbReference>
<dbReference type="InterPro" id="IPR012337">
    <property type="entry name" value="RNaseH-like_sf"/>
</dbReference>
<name>A0A1B6M3Q2_9HEMI</name>
<dbReference type="InterPro" id="IPR043128">
    <property type="entry name" value="Rev_trsase/Diguanyl_cyclase"/>
</dbReference>
<dbReference type="EMBL" id="GEBQ01009453">
    <property type="protein sequence ID" value="JAT30524.1"/>
    <property type="molecule type" value="Transcribed_RNA"/>
</dbReference>
<dbReference type="CDD" id="cd09274">
    <property type="entry name" value="RNase_HI_RT_Ty3"/>
    <property type="match status" value="1"/>
</dbReference>
<dbReference type="InterPro" id="IPR001584">
    <property type="entry name" value="Integrase_cat-core"/>
</dbReference>
<keyword evidence="6" id="KW-0378">Hydrolase</keyword>
<dbReference type="GO" id="GO:0003964">
    <property type="term" value="F:RNA-directed DNA polymerase activity"/>
    <property type="evidence" value="ECO:0007669"/>
    <property type="project" value="UniProtKB-KW"/>
</dbReference>
<dbReference type="GO" id="GO:0004519">
    <property type="term" value="F:endonuclease activity"/>
    <property type="evidence" value="ECO:0007669"/>
    <property type="project" value="UniProtKB-KW"/>
</dbReference>
<dbReference type="CDD" id="cd01647">
    <property type="entry name" value="RT_LTR"/>
    <property type="match status" value="1"/>
</dbReference>
<evidence type="ECO:0000256" key="6">
    <source>
        <dbReference type="ARBA" id="ARBA00022801"/>
    </source>
</evidence>
<dbReference type="FunFam" id="3.30.420.10:FF:000032">
    <property type="entry name" value="Retrovirus-related Pol polyprotein from transposon 297-like Protein"/>
    <property type="match status" value="1"/>
</dbReference>
<dbReference type="GO" id="GO:0003723">
    <property type="term" value="F:RNA binding"/>
    <property type="evidence" value="ECO:0007669"/>
    <property type="project" value="UniProtKB-KW"/>
</dbReference>
<dbReference type="Gene3D" id="3.10.20.370">
    <property type="match status" value="1"/>
</dbReference>
<dbReference type="InterPro" id="IPR021109">
    <property type="entry name" value="Peptidase_aspartic_dom_sf"/>
</dbReference>
<evidence type="ECO:0000259" key="13">
    <source>
        <dbReference type="PROSITE" id="PS50994"/>
    </source>
</evidence>
<protein>
    <recommendedName>
        <fullName evidence="1">RNA-directed DNA polymerase</fullName>
        <ecNumber evidence="1">2.7.7.49</ecNumber>
    </recommendedName>
</protein>
<evidence type="ECO:0000256" key="8">
    <source>
        <dbReference type="ARBA" id="ARBA00022884"/>
    </source>
</evidence>
<accession>A0A1B6M3Q2</accession>
<sequence>MQANRACAKVLSPEFIKKLGGLRESLPNSSRKPIQKGNFKVEKMNVQVPEVNHKREGVPGKVTGLKPSFSWPKGDVAVLAAQGVKVGRSACPQLDVLVGDAVQKALVDSGSARSLISLDLYNILNSSGLIRQVEPSSLICWTASRTPLNISYCAQFKIKIHYFSWVWSFLVAKDLAFPLILGADFIKKTGMILDLASSHVFFPFSRRVFVPFSGVDGRGAAAVEAEATKAPTPDPFAHLTPGEAKAISLLCARFPEVLTPKLGVTHLLEYEIRLTDTRPVRSHPYKLAPPKMETLRGMINDLLESGVIEPSRSNFASPAFLVPKPNGKSRMVLDYRKLNAQIEIDSVPLPDLHSAFDWFGKAKFFSIFDLNQAYHQIPLKPESRHLTAFCVPWNLYQFTRVPMGLAVGAQTLTRLLDSIFHDVKFKFVFNYLDDLLVYSESFEEHLTHLEEVLVRLRQSGLTVNPEKVSFAQAEISFLGHLVSSRGVCIDPDRTQAIREFPPPKDAKGIARFVGMINFYRRFIPNIAELAAPLNALRKKGAKFEWGEAQQTAFDRLKEAVMQPPVLAMPDFSRKFVLQTDASSLAIAAVLSQEIDGVRQPIAFASRTLTPCEKKSSSVYELECLAVVFGVNKFRRFLEHKEFLLETDNQALSWLLAHPRQLGKIGRWVVQISSLKFTVQHVRGTQNVIADSLSRMYHMPDDHHSTSEPVCGAVLLDFPLAFADFIPHQLKDPELTPIITELHNGGTHPPYFLSKGALCCRARQRGKPKLVLPSLLIPMVFQYFHNSPVGGHLGIHKTIAKIRDQFIWKGMDRDIANRVRSCQTCSLSKPAQNTKLGLLSSEVAERPLEKVFIDYVGPLPRSKSGNKFLLVCVDAFSKFVWLFPLRSATAQLTVHVLRTQFFQHFGIPATLVSDNGTQFVSHVFKRMCFGHGIRHVTTSPYYPQPSHAERFNRNLRSALISFHAEKQNTWDQELPWIQFAFNTALHESHKAVPFELLFGFPPNNPLANIWKIGDLLPPPGTPDVKTTWAAARRNLIRARELVRRKYNKGRIATPFQVGDLVFCKAHPVSSAVDQRAAKLCYRWTGPHRILEFLTPVTVRLGDPQSGKVFRRAHVSHLKPHRGGEP</sequence>
<evidence type="ECO:0000256" key="4">
    <source>
        <dbReference type="ARBA" id="ARBA00022722"/>
    </source>
</evidence>
<dbReference type="Gene3D" id="3.30.420.10">
    <property type="entry name" value="Ribonuclease H-like superfamily/Ribonuclease H"/>
    <property type="match status" value="1"/>
</dbReference>